<dbReference type="Gene3D" id="3.30.300.30">
    <property type="match status" value="1"/>
</dbReference>
<evidence type="ECO:0000259" key="1">
    <source>
        <dbReference type="Pfam" id="PF00501"/>
    </source>
</evidence>
<dbReference type="InterPro" id="IPR025110">
    <property type="entry name" value="AMP-bd_C"/>
</dbReference>
<name>A0A3L8PLW4_9ACTN</name>
<organism evidence="3 4">
    <name type="scientific">Aeromicrobium phragmitis</name>
    <dbReference type="NCBI Taxonomy" id="2478914"/>
    <lineage>
        <taxon>Bacteria</taxon>
        <taxon>Bacillati</taxon>
        <taxon>Actinomycetota</taxon>
        <taxon>Actinomycetes</taxon>
        <taxon>Propionibacteriales</taxon>
        <taxon>Nocardioidaceae</taxon>
        <taxon>Aeromicrobium</taxon>
    </lineage>
</organism>
<feature type="domain" description="AMP-binding enzyme C-terminal" evidence="2">
    <location>
        <begin position="253"/>
        <end position="324"/>
    </location>
</feature>
<dbReference type="InterPro" id="IPR042099">
    <property type="entry name" value="ANL_N_sf"/>
</dbReference>
<dbReference type="InterPro" id="IPR050237">
    <property type="entry name" value="ATP-dep_AMP-bd_enzyme"/>
</dbReference>
<dbReference type="RefSeq" id="WP_121794034.1">
    <property type="nucleotide sequence ID" value="NZ_RDBF01000004.1"/>
</dbReference>
<comment type="caution">
    <text evidence="3">The sequence shown here is derived from an EMBL/GenBank/DDBJ whole genome shotgun (WGS) entry which is preliminary data.</text>
</comment>
<dbReference type="Gene3D" id="3.40.50.12780">
    <property type="entry name" value="N-terminal domain of ligase-like"/>
    <property type="match status" value="1"/>
</dbReference>
<keyword evidence="4" id="KW-1185">Reference proteome</keyword>
<evidence type="ECO:0000313" key="3">
    <source>
        <dbReference type="EMBL" id="RLV56377.1"/>
    </source>
</evidence>
<evidence type="ECO:0000313" key="4">
    <source>
        <dbReference type="Proteomes" id="UP000282515"/>
    </source>
</evidence>
<dbReference type="EMBL" id="RDBF01000004">
    <property type="protein sequence ID" value="RLV56377.1"/>
    <property type="molecule type" value="Genomic_DNA"/>
</dbReference>
<dbReference type="InterPro" id="IPR045851">
    <property type="entry name" value="AMP-bd_C_sf"/>
</dbReference>
<dbReference type="PANTHER" id="PTHR43767:SF1">
    <property type="entry name" value="NONRIBOSOMAL PEPTIDE SYNTHASE PES1 (EUROFUNG)-RELATED"/>
    <property type="match status" value="1"/>
</dbReference>
<dbReference type="GO" id="GO:0016878">
    <property type="term" value="F:acid-thiol ligase activity"/>
    <property type="evidence" value="ECO:0007669"/>
    <property type="project" value="UniProtKB-ARBA"/>
</dbReference>
<dbReference type="OrthoDB" id="9803968at2"/>
<proteinExistence type="predicted"/>
<reference evidence="3 4" key="1">
    <citation type="submission" date="2018-10" db="EMBL/GenBank/DDBJ databases">
        <title>Aeromicrobium sp. 9W16Y-2 whole genome shotgun sequence.</title>
        <authorList>
            <person name="Li F."/>
        </authorList>
    </citation>
    <scope>NUCLEOTIDE SEQUENCE [LARGE SCALE GENOMIC DNA]</scope>
    <source>
        <strain evidence="3 4">9W16Y-2</strain>
    </source>
</reference>
<gene>
    <name evidence="3" type="ORF">D9V41_07920</name>
</gene>
<dbReference type="SUPFAM" id="SSF56801">
    <property type="entry name" value="Acetyl-CoA synthetase-like"/>
    <property type="match status" value="1"/>
</dbReference>
<protein>
    <submittedName>
        <fullName evidence="3">AMP-dependent synthetase</fullName>
    </submittedName>
</protein>
<sequence length="335" mass="34883">MQPSLRPVTGTPREIHALLEQWVAEGGAPLVVRTSGSTGQPKDVVLSRDAVLASAQAALERLGGPGQWISALPPTAVGGLQVLVRSILAGEQPVFAEDHSSIPDAVAAMTGGRTYASFVPTQLFRLLASDAAPALADLDAILLGGAAAPAVLLERARELDITVVRTYGMSETSGGCVYDGVPLDGVRMRIGEGGLVELAGPVLFDGYGHERRTGEWFRTSDLGEIGADGRLRVLGRADDVVVSGGVNVPLPAVEEAVRAAPGIQDVAVVGVPDEEWGTRVVAAVVGRTDLPSVRDAVAAAGHPRAWAPRQLLILDELPLLPGGKVDRLELRRLAA</sequence>
<dbReference type="InterPro" id="IPR000873">
    <property type="entry name" value="AMP-dep_synth/lig_dom"/>
</dbReference>
<feature type="domain" description="AMP-dependent synthetase/ligase" evidence="1">
    <location>
        <begin position="34"/>
        <end position="184"/>
    </location>
</feature>
<dbReference type="Proteomes" id="UP000282515">
    <property type="component" value="Unassembled WGS sequence"/>
</dbReference>
<accession>A0A3L8PLW4</accession>
<dbReference type="Pfam" id="PF00501">
    <property type="entry name" value="AMP-binding"/>
    <property type="match status" value="1"/>
</dbReference>
<dbReference type="PANTHER" id="PTHR43767">
    <property type="entry name" value="LONG-CHAIN-FATTY-ACID--COA LIGASE"/>
    <property type="match status" value="1"/>
</dbReference>
<evidence type="ECO:0000259" key="2">
    <source>
        <dbReference type="Pfam" id="PF13193"/>
    </source>
</evidence>
<dbReference type="Pfam" id="PF13193">
    <property type="entry name" value="AMP-binding_C"/>
    <property type="match status" value="1"/>
</dbReference>
<dbReference type="AlphaFoldDB" id="A0A3L8PLW4"/>